<gene>
    <name evidence="2" type="ORF">DW813_00845</name>
</gene>
<dbReference type="EMBL" id="QSIQ01000001">
    <property type="protein sequence ID" value="RHD06696.1"/>
    <property type="molecule type" value="Genomic_DNA"/>
</dbReference>
<accession>A0A396AH46</accession>
<proteinExistence type="predicted"/>
<dbReference type="PROSITE" id="PS50943">
    <property type="entry name" value="HTH_CROC1"/>
    <property type="match status" value="1"/>
</dbReference>
<reference evidence="2 3" key="1">
    <citation type="submission" date="2018-08" db="EMBL/GenBank/DDBJ databases">
        <title>A genome reference for cultivated species of the human gut microbiota.</title>
        <authorList>
            <person name="Zou Y."/>
            <person name="Xue W."/>
            <person name="Luo G."/>
        </authorList>
    </citation>
    <scope>NUCLEOTIDE SEQUENCE [LARGE SCALE GENOMIC DNA]</scope>
    <source>
        <strain evidence="2 3">AM32-8LB</strain>
    </source>
</reference>
<dbReference type="Proteomes" id="UP000266391">
    <property type="component" value="Unassembled WGS sequence"/>
</dbReference>
<evidence type="ECO:0000259" key="1">
    <source>
        <dbReference type="PROSITE" id="PS50943"/>
    </source>
</evidence>
<evidence type="ECO:0000313" key="2">
    <source>
        <dbReference type="EMBL" id="RHD06696.1"/>
    </source>
</evidence>
<protein>
    <submittedName>
        <fullName evidence="2">XRE family transcriptional regulator</fullName>
    </submittedName>
</protein>
<name>A0A396AH46_9FIRM</name>
<dbReference type="GO" id="GO:0003677">
    <property type="term" value="F:DNA binding"/>
    <property type="evidence" value="ECO:0007669"/>
    <property type="project" value="InterPro"/>
</dbReference>
<dbReference type="SUPFAM" id="SSF47413">
    <property type="entry name" value="lambda repressor-like DNA-binding domains"/>
    <property type="match status" value="1"/>
</dbReference>
<dbReference type="InterPro" id="IPR010982">
    <property type="entry name" value="Lambda_DNA-bd_dom_sf"/>
</dbReference>
<dbReference type="AlphaFoldDB" id="A0A396AH46"/>
<dbReference type="Pfam" id="PF01381">
    <property type="entry name" value="HTH_3"/>
    <property type="match status" value="1"/>
</dbReference>
<dbReference type="InterPro" id="IPR001387">
    <property type="entry name" value="Cro/C1-type_HTH"/>
</dbReference>
<feature type="domain" description="HTH cro/C1-type" evidence="1">
    <location>
        <begin position="1"/>
        <end position="42"/>
    </location>
</feature>
<comment type="caution">
    <text evidence="2">The sequence shown here is derived from an EMBL/GenBank/DDBJ whole genome shotgun (WGS) entry which is preliminary data.</text>
</comment>
<sequence>MTARELADQVGTSPQYLNKIIHGVRPGNKYLAEISRILEIDLAA</sequence>
<evidence type="ECO:0000313" key="3">
    <source>
        <dbReference type="Proteomes" id="UP000266391"/>
    </source>
</evidence>
<dbReference type="Gene3D" id="1.10.260.40">
    <property type="entry name" value="lambda repressor-like DNA-binding domains"/>
    <property type="match status" value="1"/>
</dbReference>
<organism evidence="2 3">
    <name type="scientific">Roseburia inulinivorans</name>
    <dbReference type="NCBI Taxonomy" id="360807"/>
    <lineage>
        <taxon>Bacteria</taxon>
        <taxon>Bacillati</taxon>
        <taxon>Bacillota</taxon>
        <taxon>Clostridia</taxon>
        <taxon>Lachnospirales</taxon>
        <taxon>Lachnospiraceae</taxon>
        <taxon>Roseburia</taxon>
    </lineage>
</organism>